<dbReference type="GO" id="GO:0016042">
    <property type="term" value="P:lipid catabolic process"/>
    <property type="evidence" value="ECO:0007669"/>
    <property type="project" value="TreeGrafter"/>
</dbReference>
<keyword evidence="3" id="KW-0964">Secreted</keyword>
<gene>
    <name evidence="7" type="ORF">g.11413</name>
</gene>
<comment type="subcellular location">
    <subcellularLocation>
        <location evidence="1">Secreted</location>
    </subcellularLocation>
</comment>
<reference evidence="7" key="1">
    <citation type="submission" date="2015-09" db="EMBL/GenBank/DDBJ databases">
        <title>De novo assembly of Pectinophora gossypiella (Pink Bollworm) gut transcriptome.</title>
        <authorList>
            <person name="Tassone E.E."/>
        </authorList>
    </citation>
    <scope>NUCLEOTIDE SEQUENCE</scope>
</reference>
<dbReference type="PROSITE" id="PS51257">
    <property type="entry name" value="PROKAR_LIPOPROTEIN"/>
    <property type="match status" value="1"/>
</dbReference>
<comment type="similarity">
    <text evidence="2 4">Belongs to the AB hydrolase superfamily. Lipase family.</text>
</comment>
<evidence type="ECO:0000256" key="4">
    <source>
        <dbReference type="RuleBase" id="RU004262"/>
    </source>
</evidence>
<evidence type="ECO:0000256" key="2">
    <source>
        <dbReference type="ARBA" id="ARBA00010701"/>
    </source>
</evidence>
<dbReference type="OrthoDB" id="199913at2759"/>
<evidence type="ECO:0000256" key="3">
    <source>
        <dbReference type="ARBA" id="ARBA00022525"/>
    </source>
</evidence>
<dbReference type="AlphaFoldDB" id="A0A1E1W0R7"/>
<name>A0A1E1W0R7_PECGO</name>
<feature type="signal peptide" evidence="5">
    <location>
        <begin position="1"/>
        <end position="21"/>
    </location>
</feature>
<dbReference type="InterPro" id="IPR029058">
    <property type="entry name" value="AB_hydrolase_fold"/>
</dbReference>
<evidence type="ECO:0000313" key="7">
    <source>
        <dbReference type="EMBL" id="JAT80566.1"/>
    </source>
</evidence>
<keyword evidence="5" id="KW-0732">Signal</keyword>
<dbReference type="InterPro" id="IPR000734">
    <property type="entry name" value="TAG_lipase"/>
</dbReference>
<proteinExistence type="inferred from homology"/>
<dbReference type="GO" id="GO:0016298">
    <property type="term" value="F:lipase activity"/>
    <property type="evidence" value="ECO:0007669"/>
    <property type="project" value="InterPro"/>
</dbReference>
<dbReference type="GO" id="GO:0005615">
    <property type="term" value="C:extracellular space"/>
    <property type="evidence" value="ECO:0007669"/>
    <property type="project" value="TreeGrafter"/>
</dbReference>
<accession>A0A1E1W0R7</accession>
<feature type="domain" description="Lipase" evidence="6">
    <location>
        <begin position="54"/>
        <end position="253"/>
    </location>
</feature>
<dbReference type="Pfam" id="PF00151">
    <property type="entry name" value="Lipase"/>
    <property type="match status" value="1"/>
</dbReference>
<evidence type="ECO:0000259" key="6">
    <source>
        <dbReference type="Pfam" id="PF00151"/>
    </source>
</evidence>
<protein>
    <recommendedName>
        <fullName evidence="6">Lipase domain-containing protein</fullName>
    </recommendedName>
</protein>
<evidence type="ECO:0000256" key="5">
    <source>
        <dbReference type="SAM" id="SignalP"/>
    </source>
</evidence>
<dbReference type="EMBL" id="GDQN01010488">
    <property type="protein sequence ID" value="JAT80566.1"/>
    <property type="molecule type" value="Transcribed_RNA"/>
</dbReference>
<dbReference type="Gene3D" id="3.40.50.1820">
    <property type="entry name" value="alpha/beta hydrolase"/>
    <property type="match status" value="1"/>
</dbReference>
<dbReference type="PANTHER" id="PTHR11610">
    <property type="entry name" value="LIPASE"/>
    <property type="match status" value="1"/>
</dbReference>
<dbReference type="SUPFAM" id="SSF53474">
    <property type="entry name" value="alpha/beta-Hydrolases"/>
    <property type="match status" value="1"/>
</dbReference>
<dbReference type="InterPro" id="IPR013818">
    <property type="entry name" value="Lipase"/>
</dbReference>
<dbReference type="PRINTS" id="PR00821">
    <property type="entry name" value="TAGLIPASE"/>
</dbReference>
<evidence type="ECO:0000256" key="1">
    <source>
        <dbReference type="ARBA" id="ARBA00004613"/>
    </source>
</evidence>
<feature type="chain" id="PRO_5009115186" description="Lipase domain-containing protein" evidence="5">
    <location>
        <begin position="22"/>
        <end position="304"/>
    </location>
</feature>
<organism evidence="7">
    <name type="scientific">Pectinophora gossypiella</name>
    <name type="common">Cotton pink bollworm</name>
    <name type="synonym">Depressaria gossypiella</name>
    <dbReference type="NCBI Taxonomy" id="13191"/>
    <lineage>
        <taxon>Eukaryota</taxon>
        <taxon>Metazoa</taxon>
        <taxon>Ecdysozoa</taxon>
        <taxon>Arthropoda</taxon>
        <taxon>Hexapoda</taxon>
        <taxon>Insecta</taxon>
        <taxon>Pterygota</taxon>
        <taxon>Neoptera</taxon>
        <taxon>Endopterygota</taxon>
        <taxon>Lepidoptera</taxon>
        <taxon>Glossata</taxon>
        <taxon>Ditrysia</taxon>
        <taxon>Gelechioidea</taxon>
        <taxon>Gelechiidae</taxon>
        <taxon>Apatetrinae</taxon>
        <taxon>Pectinophora</taxon>
    </lineage>
</organism>
<sequence>MGKVLFVCLAAVFIVSCSCDGAEIGALATRRGEFNMYYVYSRDNPHLPTRVYPTVQSANIDARDFRSMVVVLVHDHGGSHGTALDNYVKFALLSTEDVTIIVVDWSLVASMSYANAVAQAPSVGENIAQLLQVLVQRRRVTLANLHMVGFGLGAHIVALAARSVNGVVARITGLDPSKPQGVLNHAYLRPGDAAYVEVIHTDGEGEDANDIGIPIGNVDFFPNWGTNQPGCTDNACNHIRSYELFAASISDGNLFGRLCRLNVEPSLENCPGSRLALGTNTLIKYNAGSFFLQTGSTYPYDELD</sequence>